<dbReference type="InterPro" id="IPR001078">
    <property type="entry name" value="2-oxoacid_DH_actylTfrase"/>
</dbReference>
<dbReference type="Pfam" id="PF00364">
    <property type="entry name" value="Biotin_lipoyl"/>
    <property type="match status" value="1"/>
</dbReference>
<dbReference type="PROSITE" id="PS51826">
    <property type="entry name" value="PSBD"/>
    <property type="match status" value="1"/>
</dbReference>
<keyword evidence="5 6" id="KW-0012">Acyltransferase</keyword>
<dbReference type="InterPro" id="IPR050743">
    <property type="entry name" value="2-oxoacid_DH_E2_comp"/>
</dbReference>
<dbReference type="Pfam" id="PF00198">
    <property type="entry name" value="2-oxoacid_dh"/>
    <property type="match status" value="1"/>
</dbReference>
<accession>A0A7C1JJC3</accession>
<dbReference type="PROSITE" id="PS50968">
    <property type="entry name" value="BIOTINYL_LIPOYL"/>
    <property type="match status" value="1"/>
</dbReference>
<evidence type="ECO:0000256" key="3">
    <source>
        <dbReference type="ARBA" id="ARBA00022679"/>
    </source>
</evidence>
<dbReference type="CDD" id="cd06849">
    <property type="entry name" value="lipoyl_domain"/>
    <property type="match status" value="1"/>
</dbReference>
<proteinExistence type="inferred from homology"/>
<dbReference type="EMBL" id="DSMG01000048">
    <property type="protein sequence ID" value="HDX30662.1"/>
    <property type="molecule type" value="Genomic_DNA"/>
</dbReference>
<dbReference type="EC" id="2.3.1.-" evidence="6"/>
<feature type="region of interest" description="Disordered" evidence="7">
    <location>
        <begin position="77"/>
        <end position="121"/>
    </location>
</feature>
<feature type="domain" description="Peripheral subunit-binding (PSBD)" evidence="9">
    <location>
        <begin position="123"/>
        <end position="160"/>
    </location>
</feature>
<dbReference type="InterPro" id="IPR011053">
    <property type="entry name" value="Single_hybrid_motif"/>
</dbReference>
<dbReference type="PANTHER" id="PTHR43178">
    <property type="entry name" value="DIHYDROLIPOAMIDE ACETYLTRANSFERASE COMPONENT OF PYRUVATE DEHYDROGENASE COMPLEX"/>
    <property type="match status" value="1"/>
</dbReference>
<evidence type="ECO:0000256" key="7">
    <source>
        <dbReference type="SAM" id="MobiDB-lite"/>
    </source>
</evidence>
<dbReference type="InterPro" id="IPR003016">
    <property type="entry name" value="2-oxoA_DH_lipoyl-BS"/>
</dbReference>
<evidence type="ECO:0000313" key="10">
    <source>
        <dbReference type="EMBL" id="HDX30662.1"/>
    </source>
</evidence>
<dbReference type="InterPro" id="IPR000089">
    <property type="entry name" value="Biotin_lipoyl"/>
</dbReference>
<organism evidence="10">
    <name type="scientific">Caldilinea aerophila</name>
    <dbReference type="NCBI Taxonomy" id="133453"/>
    <lineage>
        <taxon>Bacteria</taxon>
        <taxon>Bacillati</taxon>
        <taxon>Chloroflexota</taxon>
        <taxon>Caldilineae</taxon>
        <taxon>Caldilineales</taxon>
        <taxon>Caldilineaceae</taxon>
        <taxon>Caldilinea</taxon>
    </lineage>
</organism>
<dbReference type="Gene3D" id="4.10.320.10">
    <property type="entry name" value="E3-binding domain"/>
    <property type="match status" value="1"/>
</dbReference>
<dbReference type="InterPro" id="IPR004167">
    <property type="entry name" value="PSBD"/>
</dbReference>
<dbReference type="SUPFAM" id="SSF51230">
    <property type="entry name" value="Single hybrid motif"/>
    <property type="match status" value="1"/>
</dbReference>
<dbReference type="InterPro" id="IPR023213">
    <property type="entry name" value="CAT-like_dom_sf"/>
</dbReference>
<evidence type="ECO:0000259" key="8">
    <source>
        <dbReference type="PROSITE" id="PS50968"/>
    </source>
</evidence>
<keyword evidence="3 6" id="KW-0808">Transferase</keyword>
<evidence type="ECO:0000256" key="1">
    <source>
        <dbReference type="ARBA" id="ARBA00001938"/>
    </source>
</evidence>
<dbReference type="Gene3D" id="3.30.559.10">
    <property type="entry name" value="Chloramphenicol acetyltransferase-like domain"/>
    <property type="match status" value="1"/>
</dbReference>
<dbReference type="PANTHER" id="PTHR43178:SF5">
    <property type="entry name" value="LIPOAMIDE ACYLTRANSFERASE COMPONENT OF BRANCHED-CHAIN ALPHA-KETO ACID DEHYDROGENASE COMPLEX, MITOCHONDRIAL"/>
    <property type="match status" value="1"/>
</dbReference>
<dbReference type="SUPFAM" id="SSF52777">
    <property type="entry name" value="CoA-dependent acyltransferases"/>
    <property type="match status" value="1"/>
</dbReference>
<dbReference type="AlphaFoldDB" id="A0A7C1JJC3"/>
<gene>
    <name evidence="10" type="ORF">ENQ20_04120</name>
</gene>
<dbReference type="PROSITE" id="PS00189">
    <property type="entry name" value="LIPOYL"/>
    <property type="match status" value="1"/>
</dbReference>
<comment type="similarity">
    <text evidence="2 6">Belongs to the 2-oxoacid dehydrogenase family.</text>
</comment>
<evidence type="ECO:0000256" key="2">
    <source>
        <dbReference type="ARBA" id="ARBA00007317"/>
    </source>
</evidence>
<reference evidence="10" key="1">
    <citation type="journal article" date="2020" name="mSystems">
        <title>Genome- and Community-Level Interaction Insights into Carbon Utilization and Element Cycling Functions of Hydrothermarchaeota in Hydrothermal Sediment.</title>
        <authorList>
            <person name="Zhou Z."/>
            <person name="Liu Y."/>
            <person name="Xu W."/>
            <person name="Pan J."/>
            <person name="Luo Z.H."/>
            <person name="Li M."/>
        </authorList>
    </citation>
    <scope>NUCLEOTIDE SEQUENCE [LARGE SCALE GENOMIC DNA]</scope>
    <source>
        <strain evidence="10">SpSt-289</strain>
    </source>
</reference>
<keyword evidence="4 6" id="KW-0450">Lipoyl</keyword>
<dbReference type="GO" id="GO:0005737">
    <property type="term" value="C:cytoplasm"/>
    <property type="evidence" value="ECO:0007669"/>
    <property type="project" value="TreeGrafter"/>
</dbReference>
<dbReference type="InterPro" id="IPR036625">
    <property type="entry name" value="E3-bd_dom_sf"/>
</dbReference>
<dbReference type="GO" id="GO:0016407">
    <property type="term" value="F:acetyltransferase activity"/>
    <property type="evidence" value="ECO:0007669"/>
    <property type="project" value="TreeGrafter"/>
</dbReference>
<comment type="cofactor">
    <cofactor evidence="1 6">
        <name>(R)-lipoate</name>
        <dbReference type="ChEBI" id="CHEBI:83088"/>
    </cofactor>
</comment>
<evidence type="ECO:0000259" key="9">
    <source>
        <dbReference type="PROSITE" id="PS51826"/>
    </source>
</evidence>
<evidence type="ECO:0000256" key="6">
    <source>
        <dbReference type="RuleBase" id="RU003423"/>
    </source>
</evidence>
<dbReference type="Pfam" id="PF02817">
    <property type="entry name" value="E3_binding"/>
    <property type="match status" value="1"/>
</dbReference>
<dbReference type="GO" id="GO:0031405">
    <property type="term" value="F:lipoic acid binding"/>
    <property type="evidence" value="ECO:0007669"/>
    <property type="project" value="TreeGrafter"/>
</dbReference>
<evidence type="ECO:0000256" key="5">
    <source>
        <dbReference type="ARBA" id="ARBA00023315"/>
    </source>
</evidence>
<protein>
    <recommendedName>
        <fullName evidence="6">Dihydrolipoamide acetyltransferase component of pyruvate dehydrogenase complex</fullName>
        <ecNumber evidence="6">2.3.1.-</ecNumber>
    </recommendedName>
</protein>
<name>A0A7C1JJC3_9CHLR</name>
<feature type="domain" description="Lipoyl-binding" evidence="8">
    <location>
        <begin position="2"/>
        <end position="77"/>
    </location>
</feature>
<evidence type="ECO:0000256" key="4">
    <source>
        <dbReference type="ARBA" id="ARBA00022823"/>
    </source>
</evidence>
<comment type="caution">
    <text evidence="10">The sequence shown here is derived from an EMBL/GenBank/DDBJ whole genome shotgun (WGS) entry which is preliminary data.</text>
</comment>
<dbReference type="SUPFAM" id="SSF47005">
    <property type="entry name" value="Peripheral subunit-binding domain of 2-oxo acid dehydrogenase complex"/>
    <property type="match status" value="1"/>
</dbReference>
<sequence>MATVVRMPQLGESVVEGTILRWLKQPGDPIVKNEPLLVISTDKIDTEVPAPADGVLLEVRAEEGATVSAGSVIATIGEPGEQPQQPAEKATPAEPKHPGQSPDTGRSPALSPQAEDRPAGRNFISPVVARMSAEHGIDLSKVTGTGLGGRITKKDLEAYLAGVRREVAEGEEGVSEQAATPTTLGEDDVLQPLTAMRRAIAQHMVLSKRTSPHVTTICEVDMTNVVRHREANKRTYTRDGAVLTYTAYFIMAAVAGLRAVPEANSRFTDAGIILHRRIHIGVAVALPDGLLVPVIRDADELSLAGIARTLNDLVNRTRNGLLKPDEVQGGTFTITNHGTGGSLFATPIINQPQSGILGVGAIVKRPVVRSASSSLLPSADDVIAIRPMCYLSLTFDHRVMDGAQGDRFLTVVKQTLENWEA</sequence>
<dbReference type="Gene3D" id="2.40.50.100">
    <property type="match status" value="1"/>
</dbReference>